<dbReference type="PROSITE" id="PS00674">
    <property type="entry name" value="AAA"/>
    <property type="match status" value="1"/>
</dbReference>
<dbReference type="Proteomes" id="UP000504635">
    <property type="component" value="Unplaced"/>
</dbReference>
<protein>
    <submittedName>
        <fullName evidence="8">ATPase family AAA domain-containing protein 2-like</fullName>
    </submittedName>
</protein>
<dbReference type="FunFam" id="3.40.50.300:FF:000061">
    <property type="entry name" value="ATPase family, AAA domain-containing 2"/>
    <property type="match status" value="1"/>
</dbReference>
<dbReference type="GO" id="GO:0003682">
    <property type="term" value="F:chromatin binding"/>
    <property type="evidence" value="ECO:0007669"/>
    <property type="project" value="TreeGrafter"/>
</dbReference>
<evidence type="ECO:0000256" key="3">
    <source>
        <dbReference type="ARBA" id="ARBA00022840"/>
    </source>
</evidence>
<sequence length="716" mass="81382">MSLQNQNQNHSGQRSAKRTKYSKDPIDFCKVGGLAHHLATLREVIIIPLLHSNVFAHFNMKAPRGVLFYGPPGTGKTLIAAALATEINREGIGKVAFFERKGADVLDKWVGGSEKNLRDLFDKATKSRPSIIFFDELDGLAPIRDKQTDQIHSSVVATLLALMDGLDNKPGLIVIGATNRIEAIDPALRRPGRFDKEMYFPLPGVEARREILEVHTSSWKFKPNGRFLKTLVDATSGYSGADLQALCSEALVRCMKRTYPCLKKIKVNPESLRIDECDFLNARLNLVPSTLKAGNKMRKLSPIILPLLDGQLKKIVRSIHTFWPHFLKEDFRYLVGEERYAGKVVLQGNNMQGLNTHLVPALLQRLEYLPAFIYDITKIFKKITISNIQHNFPSVIMLSKVDEWWNFIDECEQLSIVSSLEEIHAGLPVLVLATCQKDVPLMLKDFFYNNSSILLKIENPTDEERKAFFKPLFFDKNIVSVTSVLENLKQIEEKPCVKLYPSRTEIQILRRSRRNGKSLGNILLKNKRKRDPSGPSGPSRKKLKPMDSISDLFKCNSTSSLYDMHKEIKKEKNTETRKCDSLSSIAINEPKQYFTKILSGLLHQRPSKSCTNTGTINPLKTLVYNRTIKWDQKESNHEDISIYDDQMRHIYDLWKHVSLVTSRNMAVAQLELLYDVISACINIHWNSFDSLTKNLEIILTNIENSYSTDSASEAYT</sequence>
<dbReference type="Pfam" id="PF00004">
    <property type="entry name" value="AAA"/>
    <property type="match status" value="1"/>
</dbReference>
<dbReference type="AlphaFoldDB" id="A0A6J2YJL3"/>
<accession>A0A6J2YJL3</accession>
<dbReference type="GO" id="GO:0006334">
    <property type="term" value="P:nucleosome assembly"/>
    <property type="evidence" value="ECO:0007669"/>
    <property type="project" value="TreeGrafter"/>
</dbReference>
<dbReference type="RefSeq" id="XP_030764223.1">
    <property type="nucleotide sequence ID" value="XM_030908363.1"/>
</dbReference>
<dbReference type="GO" id="GO:0045815">
    <property type="term" value="P:transcription initiation-coupled chromatin remodeling"/>
    <property type="evidence" value="ECO:0007669"/>
    <property type="project" value="TreeGrafter"/>
</dbReference>
<evidence type="ECO:0000259" key="6">
    <source>
        <dbReference type="SMART" id="SM00382"/>
    </source>
</evidence>
<evidence type="ECO:0000256" key="2">
    <source>
        <dbReference type="ARBA" id="ARBA00022741"/>
    </source>
</evidence>
<dbReference type="InterPro" id="IPR003593">
    <property type="entry name" value="AAA+_ATPase"/>
</dbReference>
<dbReference type="InterPro" id="IPR045199">
    <property type="entry name" value="ATAD2-like"/>
</dbReference>
<dbReference type="InParanoid" id="A0A6J2YJL3"/>
<dbReference type="SUPFAM" id="SSF52540">
    <property type="entry name" value="P-loop containing nucleoside triphosphate hydrolases"/>
    <property type="match status" value="1"/>
</dbReference>
<dbReference type="GO" id="GO:0006337">
    <property type="term" value="P:nucleosome disassembly"/>
    <property type="evidence" value="ECO:0007669"/>
    <property type="project" value="TreeGrafter"/>
</dbReference>
<dbReference type="Gene3D" id="1.10.8.60">
    <property type="match status" value="1"/>
</dbReference>
<dbReference type="Gene3D" id="3.40.50.300">
    <property type="entry name" value="P-loop containing nucleotide triphosphate hydrolases"/>
    <property type="match status" value="1"/>
</dbReference>
<dbReference type="OrthoDB" id="5421at2759"/>
<organism evidence="7 8">
    <name type="scientific">Sitophilus oryzae</name>
    <name type="common">Rice weevil</name>
    <name type="synonym">Curculio oryzae</name>
    <dbReference type="NCBI Taxonomy" id="7048"/>
    <lineage>
        <taxon>Eukaryota</taxon>
        <taxon>Metazoa</taxon>
        <taxon>Ecdysozoa</taxon>
        <taxon>Arthropoda</taxon>
        <taxon>Hexapoda</taxon>
        <taxon>Insecta</taxon>
        <taxon>Pterygota</taxon>
        <taxon>Neoptera</taxon>
        <taxon>Endopterygota</taxon>
        <taxon>Coleoptera</taxon>
        <taxon>Polyphaga</taxon>
        <taxon>Cucujiformia</taxon>
        <taxon>Curculionidae</taxon>
        <taxon>Dryophthorinae</taxon>
        <taxon>Sitophilus</taxon>
    </lineage>
</organism>
<name>A0A6J2YJL3_SITOR</name>
<evidence type="ECO:0000256" key="4">
    <source>
        <dbReference type="ARBA" id="ARBA00023117"/>
    </source>
</evidence>
<dbReference type="InterPro" id="IPR027417">
    <property type="entry name" value="P-loop_NTPase"/>
</dbReference>
<dbReference type="GeneID" id="115888599"/>
<dbReference type="GO" id="GO:0005524">
    <property type="term" value="F:ATP binding"/>
    <property type="evidence" value="ECO:0007669"/>
    <property type="project" value="UniProtKB-KW"/>
</dbReference>
<dbReference type="PANTHER" id="PTHR23069">
    <property type="entry name" value="AAA DOMAIN-CONTAINING"/>
    <property type="match status" value="1"/>
</dbReference>
<reference evidence="8" key="1">
    <citation type="submission" date="2025-08" db="UniProtKB">
        <authorList>
            <consortium name="RefSeq"/>
        </authorList>
    </citation>
    <scope>IDENTIFICATION</scope>
    <source>
        <tissue evidence="8">Gonads</tissue>
    </source>
</reference>
<feature type="domain" description="AAA+ ATPase" evidence="6">
    <location>
        <begin position="62"/>
        <end position="204"/>
    </location>
</feature>
<dbReference type="GO" id="GO:0016887">
    <property type="term" value="F:ATP hydrolysis activity"/>
    <property type="evidence" value="ECO:0007669"/>
    <property type="project" value="InterPro"/>
</dbReference>
<dbReference type="InterPro" id="IPR003959">
    <property type="entry name" value="ATPase_AAA_core"/>
</dbReference>
<dbReference type="GO" id="GO:0005634">
    <property type="term" value="C:nucleus"/>
    <property type="evidence" value="ECO:0007669"/>
    <property type="project" value="TreeGrafter"/>
</dbReference>
<dbReference type="Pfam" id="PF17862">
    <property type="entry name" value="AAA_lid_3"/>
    <property type="match status" value="1"/>
</dbReference>
<gene>
    <name evidence="8" type="primary">LOC115888599</name>
</gene>
<keyword evidence="3" id="KW-0067">ATP-binding</keyword>
<evidence type="ECO:0000313" key="7">
    <source>
        <dbReference type="Proteomes" id="UP000504635"/>
    </source>
</evidence>
<dbReference type="GO" id="GO:0042393">
    <property type="term" value="F:histone binding"/>
    <property type="evidence" value="ECO:0007669"/>
    <property type="project" value="TreeGrafter"/>
</dbReference>
<keyword evidence="4" id="KW-0103">Bromodomain</keyword>
<feature type="region of interest" description="Disordered" evidence="5">
    <location>
        <begin position="520"/>
        <end position="545"/>
    </location>
</feature>
<proteinExistence type="inferred from homology"/>
<dbReference type="KEGG" id="soy:115888599"/>
<evidence type="ECO:0000313" key="8">
    <source>
        <dbReference type="RefSeq" id="XP_030764223.1"/>
    </source>
</evidence>
<dbReference type="InterPro" id="IPR041569">
    <property type="entry name" value="AAA_lid_3"/>
</dbReference>
<dbReference type="InterPro" id="IPR003960">
    <property type="entry name" value="ATPase_AAA_CS"/>
</dbReference>
<keyword evidence="2" id="KW-0547">Nucleotide-binding</keyword>
<comment type="similarity">
    <text evidence="1">Belongs to the AAA ATPase family.</text>
</comment>
<dbReference type="PANTHER" id="PTHR23069:SF0">
    <property type="entry name" value="TAT-BINDING HOMOLOG 7"/>
    <property type="match status" value="1"/>
</dbReference>
<evidence type="ECO:0000256" key="1">
    <source>
        <dbReference type="ARBA" id="ARBA00006914"/>
    </source>
</evidence>
<keyword evidence="7" id="KW-1185">Reference proteome</keyword>
<dbReference type="SMART" id="SM00382">
    <property type="entry name" value="AAA"/>
    <property type="match status" value="1"/>
</dbReference>
<evidence type="ECO:0000256" key="5">
    <source>
        <dbReference type="SAM" id="MobiDB-lite"/>
    </source>
</evidence>